<protein>
    <recommendedName>
        <fullName evidence="3">Site-specific DNA-methyltransferase (adenine-specific)</fullName>
    </recommendedName>
</protein>
<name>A0ABQ5USX6_9HYPH</name>
<accession>A0ABQ5USX6</accession>
<proteinExistence type="predicted"/>
<reference evidence="1" key="1">
    <citation type="journal article" date="2014" name="Int. J. Syst. Evol. Microbiol.">
        <title>Complete genome of a new Firmicutes species belonging to the dominant human colonic microbiota ('Ruminococcus bicirculans') reveals two chromosomes and a selective capacity to utilize plant glucans.</title>
        <authorList>
            <consortium name="NISC Comparative Sequencing Program"/>
            <person name="Wegmann U."/>
            <person name="Louis P."/>
            <person name="Goesmann A."/>
            <person name="Henrissat B."/>
            <person name="Duncan S.H."/>
            <person name="Flint H.J."/>
        </authorList>
    </citation>
    <scope>NUCLEOTIDE SEQUENCE</scope>
    <source>
        <strain evidence="1">NBRC 107169</strain>
    </source>
</reference>
<evidence type="ECO:0008006" key="3">
    <source>
        <dbReference type="Google" id="ProtNLM"/>
    </source>
</evidence>
<comment type="caution">
    <text evidence="1">The sequence shown here is derived from an EMBL/GenBank/DDBJ whole genome shotgun (WGS) entry which is preliminary data.</text>
</comment>
<keyword evidence="2" id="KW-1185">Reference proteome</keyword>
<reference evidence="1" key="2">
    <citation type="submission" date="2023-01" db="EMBL/GenBank/DDBJ databases">
        <title>Draft genome sequence of Maritalea porphyrae strain NBRC 107169.</title>
        <authorList>
            <person name="Sun Q."/>
            <person name="Mori K."/>
        </authorList>
    </citation>
    <scope>NUCLEOTIDE SEQUENCE</scope>
    <source>
        <strain evidence="1">NBRC 107169</strain>
    </source>
</reference>
<dbReference type="EMBL" id="BSNI01000002">
    <property type="protein sequence ID" value="GLQ17663.1"/>
    <property type="molecule type" value="Genomic_DNA"/>
</dbReference>
<evidence type="ECO:0000313" key="2">
    <source>
        <dbReference type="Proteomes" id="UP001161405"/>
    </source>
</evidence>
<organism evidence="1 2">
    <name type="scientific">Maritalea porphyrae</name>
    <dbReference type="NCBI Taxonomy" id="880732"/>
    <lineage>
        <taxon>Bacteria</taxon>
        <taxon>Pseudomonadati</taxon>
        <taxon>Pseudomonadota</taxon>
        <taxon>Alphaproteobacteria</taxon>
        <taxon>Hyphomicrobiales</taxon>
        <taxon>Devosiaceae</taxon>
        <taxon>Maritalea</taxon>
    </lineage>
</organism>
<gene>
    <name evidence="1" type="ORF">GCM10007879_19120</name>
</gene>
<dbReference type="Proteomes" id="UP001161405">
    <property type="component" value="Unassembled WGS sequence"/>
</dbReference>
<sequence length="57" mass="6517">MRNACVAAFRAEIKKSFKANIPPLSAQIKQHEDEINKLVYELFDLTQDEIEPLEASI</sequence>
<evidence type="ECO:0000313" key="1">
    <source>
        <dbReference type="EMBL" id="GLQ17663.1"/>
    </source>
</evidence>